<evidence type="ECO:0000313" key="2">
    <source>
        <dbReference type="Proteomes" id="UP000434475"/>
    </source>
</evidence>
<evidence type="ECO:0000313" key="1">
    <source>
        <dbReference type="EMBL" id="MSB20493.1"/>
    </source>
</evidence>
<proteinExistence type="predicted"/>
<dbReference type="AlphaFoldDB" id="A0A6I2R4U8"/>
<organism evidence="1 2">
    <name type="scientific">Flavonifractor plautii</name>
    <name type="common">Fusobacterium plautii</name>
    <dbReference type="NCBI Taxonomy" id="292800"/>
    <lineage>
        <taxon>Bacteria</taxon>
        <taxon>Bacillati</taxon>
        <taxon>Bacillota</taxon>
        <taxon>Clostridia</taxon>
        <taxon>Eubacteriales</taxon>
        <taxon>Oscillospiraceae</taxon>
        <taxon>Flavonifractor</taxon>
    </lineage>
</organism>
<gene>
    <name evidence="1" type="ORF">GKE97_13330</name>
</gene>
<reference evidence="1 2" key="1">
    <citation type="journal article" date="2019" name="Nat. Med.">
        <title>A library of human gut bacterial isolates paired with longitudinal multiomics data enables mechanistic microbiome research.</title>
        <authorList>
            <person name="Poyet M."/>
            <person name="Groussin M."/>
            <person name="Gibbons S.M."/>
            <person name="Avila-Pacheco J."/>
            <person name="Jiang X."/>
            <person name="Kearney S.M."/>
            <person name="Perrotta A.R."/>
            <person name="Berdy B."/>
            <person name="Zhao S."/>
            <person name="Lieberman T.D."/>
            <person name="Swanson P.K."/>
            <person name="Smith M."/>
            <person name="Roesemann S."/>
            <person name="Alexander J.E."/>
            <person name="Rich S.A."/>
            <person name="Livny J."/>
            <person name="Vlamakis H."/>
            <person name="Clish C."/>
            <person name="Bullock K."/>
            <person name="Deik A."/>
            <person name="Scott J."/>
            <person name="Pierce K.A."/>
            <person name="Xavier R.J."/>
            <person name="Alm E.J."/>
        </authorList>
    </citation>
    <scope>NUCLEOTIDE SEQUENCE [LARGE SCALE GENOMIC DNA]</scope>
    <source>
        <strain evidence="1 2">BIOML-A2</strain>
    </source>
</reference>
<sequence>MASIIKFGSLVMNGEVCPFPTLRDGKDFWLGDTAEKHQIHWLVVDNKLVCCWNLITRLSWEELEAGRWASGKPVFLDGFSFGCRLLQQSDDGSYEWDRAMEACGGDNAAFHWRNCPSWTREKRPDESWAGLACGGEKSVEPYITAGWRPVLVPLGQDSPHDEFLPGWDLLVWGSNFVLDGVLQEQTQYDILLRMRREVFLPESPAYRLFDDNFVAVDPAQVKFVQVARQKAG</sequence>
<dbReference type="EMBL" id="WKPR01000013">
    <property type="protein sequence ID" value="MSB20493.1"/>
    <property type="molecule type" value="Genomic_DNA"/>
</dbReference>
<protein>
    <submittedName>
        <fullName evidence="1">Uncharacterized protein</fullName>
    </submittedName>
</protein>
<dbReference type="Proteomes" id="UP000434475">
    <property type="component" value="Unassembled WGS sequence"/>
</dbReference>
<accession>A0A6I2R4U8</accession>
<comment type="caution">
    <text evidence="1">The sequence shown here is derived from an EMBL/GenBank/DDBJ whole genome shotgun (WGS) entry which is preliminary data.</text>
</comment>
<name>A0A6I2R4U8_FLAPL</name>
<dbReference type="RefSeq" id="WP_108981694.1">
    <property type="nucleotide sequence ID" value="NZ_WKPR01000013.1"/>
</dbReference>